<dbReference type="Gene3D" id="1.25.40.850">
    <property type="match status" value="1"/>
</dbReference>
<accession>A0ABY6LA96</accession>
<sequence length="457" mass="51474">MGVVVQERGVKGNFQNLDEFNLELYPFDSDVLSMEISPAFKECFVEEDFTCLFDVAKALMKIQSLYGIIPNVYGKGEAAKHVFELMTRLRREQVGQECQMQTPQIHSLILLDRTVDLMTPLVTQLTYEGLLDEIYGIDNNIIKLPPEKFVTTGDNTAAVSTETKILNSAEELYSQLRDLNFSQAGGFINRKMKQLSSQFKERHEATTVQEMKQFVNKLPRMQDAKKSLATHTSIAELVNEVTVKEEFHSHLEAEHNFIQGIDTDKVSTYIEDMIAQEEPFIKGGVQVLRLICIQSLANNGLKPKVLEHYRREILQVYGYQHLLFLTNLERCGLLRPRRPWQGVLHLPLYTAGSTWKKSAPSTWPLCALAMPPSQSASYNSSIPPGWRAIADVLAMLPGPTIEEVQTSTPTSGTHHRRNSSVSSTGHGDEQKVALVFFIGGCTFSEISALRFLSQQED</sequence>
<feature type="non-terminal residue" evidence="3">
    <location>
        <position position="1"/>
    </location>
</feature>
<dbReference type="InterPro" id="IPR043127">
    <property type="entry name" value="Sec-1-like_dom3a"/>
</dbReference>
<evidence type="ECO:0000256" key="2">
    <source>
        <dbReference type="SAM" id="MobiDB-lite"/>
    </source>
</evidence>
<keyword evidence="4" id="KW-1185">Reference proteome</keyword>
<proteinExistence type="inferred from homology"/>
<evidence type="ECO:0000313" key="3">
    <source>
        <dbReference type="EMBL" id="UYV77674.1"/>
    </source>
</evidence>
<feature type="region of interest" description="Disordered" evidence="2">
    <location>
        <begin position="402"/>
        <end position="426"/>
    </location>
</feature>
<dbReference type="InterPro" id="IPR043155">
    <property type="entry name" value="VPS33_dom3b"/>
</dbReference>
<dbReference type="InterPro" id="IPR001619">
    <property type="entry name" value="Sec1-like"/>
</dbReference>
<dbReference type="PANTHER" id="PTHR11679">
    <property type="entry name" value="VESICLE PROTEIN SORTING-ASSOCIATED"/>
    <property type="match status" value="1"/>
</dbReference>
<dbReference type="EMBL" id="CP092877">
    <property type="protein sequence ID" value="UYV77674.1"/>
    <property type="molecule type" value="Genomic_DNA"/>
</dbReference>
<reference evidence="3 4" key="1">
    <citation type="submission" date="2022-01" db="EMBL/GenBank/DDBJ databases">
        <title>A chromosomal length assembly of Cordylochernes scorpioides.</title>
        <authorList>
            <person name="Zeh D."/>
            <person name="Zeh J."/>
        </authorList>
    </citation>
    <scope>NUCLEOTIDE SEQUENCE [LARGE SCALE GENOMIC DNA]</scope>
    <source>
        <strain evidence="3">IN4F17</strain>
        <tissue evidence="3">Whole Body</tissue>
    </source>
</reference>
<dbReference type="Pfam" id="PF00995">
    <property type="entry name" value="Sec1"/>
    <property type="match status" value="1"/>
</dbReference>
<gene>
    <name evidence="3" type="ORF">LAZ67_15001885</name>
</gene>
<dbReference type="InterPro" id="IPR027482">
    <property type="entry name" value="Sec1-like_dom2"/>
</dbReference>
<protein>
    <submittedName>
        <fullName evidence="3">VPS33A</fullName>
    </submittedName>
</protein>
<name>A0ABY6LA96_9ARAC</name>
<dbReference type="InterPro" id="IPR036045">
    <property type="entry name" value="Sec1-like_sf"/>
</dbReference>
<dbReference type="Proteomes" id="UP001235939">
    <property type="component" value="Chromosome 15"/>
</dbReference>
<evidence type="ECO:0000313" key="4">
    <source>
        <dbReference type="Proteomes" id="UP001235939"/>
    </source>
</evidence>
<evidence type="ECO:0000256" key="1">
    <source>
        <dbReference type="ARBA" id="ARBA00009884"/>
    </source>
</evidence>
<feature type="compositionally biased region" description="Polar residues" evidence="2">
    <location>
        <begin position="403"/>
        <end position="412"/>
    </location>
</feature>
<dbReference type="Gene3D" id="3.90.830.10">
    <property type="entry name" value="Syntaxin Binding Protein 1, Chain A, domain 2"/>
    <property type="match status" value="1"/>
</dbReference>
<dbReference type="Gene3D" id="3.40.50.1910">
    <property type="match status" value="1"/>
</dbReference>
<comment type="similarity">
    <text evidence="1">Belongs to the STXBP/unc-18/SEC1 family.</text>
</comment>
<dbReference type="SUPFAM" id="SSF56815">
    <property type="entry name" value="Sec1/munc18-like (SM) proteins"/>
    <property type="match status" value="1"/>
</dbReference>
<organism evidence="3 4">
    <name type="scientific">Cordylochernes scorpioides</name>
    <dbReference type="NCBI Taxonomy" id="51811"/>
    <lineage>
        <taxon>Eukaryota</taxon>
        <taxon>Metazoa</taxon>
        <taxon>Ecdysozoa</taxon>
        <taxon>Arthropoda</taxon>
        <taxon>Chelicerata</taxon>
        <taxon>Arachnida</taxon>
        <taxon>Pseudoscorpiones</taxon>
        <taxon>Cheliferoidea</taxon>
        <taxon>Chernetidae</taxon>
        <taxon>Cordylochernes</taxon>
    </lineage>
</organism>